<proteinExistence type="predicted"/>
<dbReference type="EMBL" id="PQIB02000003">
    <property type="protein sequence ID" value="RLN29827.1"/>
    <property type="molecule type" value="Genomic_DNA"/>
</dbReference>
<reference evidence="2" key="1">
    <citation type="journal article" date="2019" name="Nat. Commun.">
        <title>The genome of broomcorn millet.</title>
        <authorList>
            <person name="Zou C."/>
            <person name="Miki D."/>
            <person name="Li D."/>
            <person name="Tang Q."/>
            <person name="Xiao L."/>
            <person name="Rajput S."/>
            <person name="Deng P."/>
            <person name="Jia W."/>
            <person name="Huang R."/>
            <person name="Zhang M."/>
            <person name="Sun Y."/>
            <person name="Hu J."/>
            <person name="Fu X."/>
            <person name="Schnable P.S."/>
            <person name="Li F."/>
            <person name="Zhang H."/>
            <person name="Feng B."/>
            <person name="Zhu X."/>
            <person name="Liu R."/>
            <person name="Schnable J.C."/>
            <person name="Zhu J.-K."/>
            <person name="Zhang H."/>
        </authorList>
    </citation>
    <scope>NUCLEOTIDE SEQUENCE [LARGE SCALE GENOMIC DNA]</scope>
</reference>
<sequence length="113" mass="11860">MEESLAQCSSAVRSEDESRAWCGATTRCGARRRAGTSSSCSAWGAATALSHAVREQGALAEQSSRPTAACGLVAERAALVDACIIVQKLSIKQPSLESRHQEIAAEKGIAMRV</sequence>
<organism evidence="1 2">
    <name type="scientific">Panicum miliaceum</name>
    <name type="common">Proso millet</name>
    <name type="synonym">Broomcorn millet</name>
    <dbReference type="NCBI Taxonomy" id="4540"/>
    <lineage>
        <taxon>Eukaryota</taxon>
        <taxon>Viridiplantae</taxon>
        <taxon>Streptophyta</taxon>
        <taxon>Embryophyta</taxon>
        <taxon>Tracheophyta</taxon>
        <taxon>Spermatophyta</taxon>
        <taxon>Magnoliopsida</taxon>
        <taxon>Liliopsida</taxon>
        <taxon>Poales</taxon>
        <taxon>Poaceae</taxon>
        <taxon>PACMAD clade</taxon>
        <taxon>Panicoideae</taxon>
        <taxon>Panicodae</taxon>
        <taxon>Paniceae</taxon>
        <taxon>Panicinae</taxon>
        <taxon>Panicum</taxon>
        <taxon>Panicum sect. Panicum</taxon>
    </lineage>
</organism>
<gene>
    <name evidence="1" type="ORF">C2845_PM05G09740</name>
</gene>
<keyword evidence="2" id="KW-1185">Reference proteome</keyword>
<dbReference type="AlphaFoldDB" id="A0A3L6SZQ1"/>
<comment type="caution">
    <text evidence="1">The sequence shown here is derived from an EMBL/GenBank/DDBJ whole genome shotgun (WGS) entry which is preliminary data.</text>
</comment>
<evidence type="ECO:0000313" key="2">
    <source>
        <dbReference type="Proteomes" id="UP000275267"/>
    </source>
</evidence>
<evidence type="ECO:0000313" key="1">
    <source>
        <dbReference type="EMBL" id="RLN29827.1"/>
    </source>
</evidence>
<accession>A0A3L6SZQ1</accession>
<dbReference type="Proteomes" id="UP000275267">
    <property type="component" value="Unassembled WGS sequence"/>
</dbReference>
<protein>
    <submittedName>
        <fullName evidence="1">Uncharacterized protein</fullName>
    </submittedName>
</protein>
<name>A0A3L6SZQ1_PANMI</name>